<dbReference type="PANTHER" id="PTHR43273">
    <property type="entry name" value="ANAEROBIC SULFATASE-MATURATING ENZYME HOMOLOG ASLB-RELATED"/>
    <property type="match status" value="1"/>
</dbReference>
<feature type="domain" description="Radical SAM core" evidence="6">
    <location>
        <begin position="57"/>
        <end position="287"/>
    </location>
</feature>
<evidence type="ECO:0000256" key="3">
    <source>
        <dbReference type="ARBA" id="ARBA00022723"/>
    </source>
</evidence>
<comment type="cofactor">
    <cofactor evidence="1">
        <name>[4Fe-4S] cluster</name>
        <dbReference type="ChEBI" id="CHEBI:49883"/>
    </cofactor>
</comment>
<evidence type="ECO:0000256" key="2">
    <source>
        <dbReference type="ARBA" id="ARBA00022691"/>
    </source>
</evidence>
<accession>A0ABW0TFZ4</accession>
<comment type="caution">
    <text evidence="7">The sequence shown here is derived from an EMBL/GenBank/DDBJ whole genome shotgun (WGS) entry which is preliminary data.</text>
</comment>
<dbReference type="PANTHER" id="PTHR43273:SF8">
    <property type="entry name" value="RADICAL SAM DOMAIN PROTEIN"/>
    <property type="match status" value="1"/>
</dbReference>
<sequence length="439" mass="49447">MELLKSGSRSLCEVEKQLGGQYGKEEVQSAIEELLQQEVIRLNDGIGKNSRTPGVPQGELPIQTLVFHLVNECNLGCTYCYAGGGEYGAPMKTMNEPTAEKAIDFLIKESKGAPNVSVILFGGEPTLNWRLLTHVVEYGKKAAKQAGKQIDFSMTTNGTLLNERRINFLVEHNIGVSVSMDGDENTQDKWRPFKSGHGSYEMVNKNARKLIEKHHTKPVAARVTLTKDFPHVKETFTHLQKMGFHEVGFAPVSETDEAFILNKPELSRLLDEFEELTEIFVQEAKMDRYFGFSNLVNVLVELHTGVNKGYGCGAGIGFYAVSPSGDLFLCHRFNEQDEYKMGDIYEGVDRRFQKTLLESLHVDNKTTCSRCPLKHTCSGGCYYEAKERQGEITAPNLHYCNWMYRWYTIALKAYVQVMEDNPTFLDRIAGLPLDDCHAN</sequence>
<evidence type="ECO:0000259" key="6">
    <source>
        <dbReference type="PROSITE" id="PS51918"/>
    </source>
</evidence>
<dbReference type="NCBIfam" id="TIGR04085">
    <property type="entry name" value="rSAM_more_4Fe4S"/>
    <property type="match status" value="1"/>
</dbReference>
<dbReference type="InterPro" id="IPR023885">
    <property type="entry name" value="4Fe4S-binding_SPASM_dom"/>
</dbReference>
<dbReference type="Proteomes" id="UP001596109">
    <property type="component" value="Unassembled WGS sequence"/>
</dbReference>
<dbReference type="InterPro" id="IPR007197">
    <property type="entry name" value="rSAM"/>
</dbReference>
<dbReference type="SFLD" id="SFLDG01067">
    <property type="entry name" value="SPASM/twitch_domain_containing"/>
    <property type="match status" value="1"/>
</dbReference>
<dbReference type="SFLD" id="SFLDG01384">
    <property type="entry name" value="thioether_bond_formation_requi"/>
    <property type="match status" value="1"/>
</dbReference>
<dbReference type="SFLD" id="SFLDG01386">
    <property type="entry name" value="main_SPASM_domain-containing"/>
    <property type="match status" value="1"/>
</dbReference>
<protein>
    <submittedName>
        <fullName evidence="7">SPASM domain-containing protein</fullName>
    </submittedName>
</protein>
<dbReference type="SUPFAM" id="SSF102114">
    <property type="entry name" value="Radical SAM enzymes"/>
    <property type="match status" value="1"/>
</dbReference>
<dbReference type="Pfam" id="PF04055">
    <property type="entry name" value="Radical_SAM"/>
    <property type="match status" value="1"/>
</dbReference>
<dbReference type="CDD" id="cd01335">
    <property type="entry name" value="Radical_SAM"/>
    <property type="match status" value="1"/>
</dbReference>
<dbReference type="PROSITE" id="PS51918">
    <property type="entry name" value="RADICAL_SAM"/>
    <property type="match status" value="1"/>
</dbReference>
<keyword evidence="2" id="KW-0949">S-adenosyl-L-methionine</keyword>
<proteinExistence type="predicted"/>
<reference evidence="8" key="1">
    <citation type="journal article" date="2019" name="Int. J. Syst. Evol. Microbiol.">
        <title>The Global Catalogue of Microorganisms (GCM) 10K type strain sequencing project: providing services to taxonomists for standard genome sequencing and annotation.</title>
        <authorList>
            <consortium name="The Broad Institute Genomics Platform"/>
            <consortium name="The Broad Institute Genome Sequencing Center for Infectious Disease"/>
            <person name="Wu L."/>
            <person name="Ma J."/>
        </authorList>
    </citation>
    <scope>NUCLEOTIDE SEQUENCE [LARGE SCALE GENOMIC DNA]</scope>
    <source>
        <strain evidence="8">CGMCC 4.1434</strain>
    </source>
</reference>
<keyword evidence="4" id="KW-0408">Iron</keyword>
<keyword evidence="8" id="KW-1185">Reference proteome</keyword>
<dbReference type="SFLD" id="SFLDS00029">
    <property type="entry name" value="Radical_SAM"/>
    <property type="match status" value="1"/>
</dbReference>
<keyword evidence="5" id="KW-0411">Iron-sulfur</keyword>
<dbReference type="InterPro" id="IPR058240">
    <property type="entry name" value="rSAM_sf"/>
</dbReference>
<gene>
    <name evidence="7" type="ORF">ACFPRA_02720</name>
</gene>
<dbReference type="InterPro" id="IPR023867">
    <property type="entry name" value="Sulphatase_maturase_rSAM"/>
</dbReference>
<evidence type="ECO:0000313" key="8">
    <source>
        <dbReference type="Proteomes" id="UP001596109"/>
    </source>
</evidence>
<evidence type="ECO:0000256" key="4">
    <source>
        <dbReference type="ARBA" id="ARBA00023004"/>
    </source>
</evidence>
<dbReference type="EMBL" id="JBHSNO010000001">
    <property type="protein sequence ID" value="MFC5587820.1"/>
    <property type="molecule type" value="Genomic_DNA"/>
</dbReference>
<dbReference type="InterPro" id="IPR013785">
    <property type="entry name" value="Aldolase_TIM"/>
</dbReference>
<dbReference type="RefSeq" id="WP_381430351.1">
    <property type="nucleotide sequence ID" value="NZ_JBHSNO010000001.1"/>
</dbReference>
<keyword evidence="3" id="KW-0479">Metal-binding</keyword>
<evidence type="ECO:0000256" key="5">
    <source>
        <dbReference type="ARBA" id="ARBA00023014"/>
    </source>
</evidence>
<evidence type="ECO:0000313" key="7">
    <source>
        <dbReference type="EMBL" id="MFC5587820.1"/>
    </source>
</evidence>
<evidence type="ECO:0000256" key="1">
    <source>
        <dbReference type="ARBA" id="ARBA00001966"/>
    </source>
</evidence>
<name>A0ABW0TFZ4_9BACL</name>
<dbReference type="Gene3D" id="3.20.20.70">
    <property type="entry name" value="Aldolase class I"/>
    <property type="match status" value="1"/>
</dbReference>
<organism evidence="7 8">
    <name type="scientific">Sporosarcina soli</name>
    <dbReference type="NCBI Taxonomy" id="334736"/>
    <lineage>
        <taxon>Bacteria</taxon>
        <taxon>Bacillati</taxon>
        <taxon>Bacillota</taxon>
        <taxon>Bacilli</taxon>
        <taxon>Bacillales</taxon>
        <taxon>Caryophanaceae</taxon>
        <taxon>Sporosarcina</taxon>
    </lineage>
</organism>